<evidence type="ECO:0000256" key="1">
    <source>
        <dbReference type="ARBA" id="ARBA00001927"/>
    </source>
</evidence>
<dbReference type="AlphaFoldDB" id="A0A455UK91"/>
<protein>
    <recommendedName>
        <fullName evidence="5">Succinate dehydrogenase iron-sulfur subunit</fullName>
        <ecNumber evidence="4">1.3.5.1</ecNumber>
    </recommendedName>
</protein>
<reference evidence="8 9" key="1">
    <citation type="journal article" date="2019" name="Microbiol. Resour. Announc.">
        <title>Complete Genome Sequence of Halomonas sulfidaeris Strain Esulfide1 Isolated from a Metal Sulfide Rock at a Depth of 2,200 Meters, Obtained Using Nanopore Sequencing.</title>
        <authorList>
            <person name="Saito M."/>
            <person name="Nishigata A."/>
            <person name="Galipon J."/>
            <person name="Arakawa K."/>
        </authorList>
    </citation>
    <scope>NUCLEOTIDE SEQUENCE [LARGE SCALE GENOMIC DNA]</scope>
    <source>
        <strain evidence="8 9">ATCC BAA-803</strain>
    </source>
</reference>
<dbReference type="Gene3D" id="3.10.20.30">
    <property type="match status" value="1"/>
</dbReference>
<evidence type="ECO:0000256" key="6">
    <source>
        <dbReference type="ARBA" id="ARBA00034078"/>
    </source>
</evidence>
<dbReference type="SUPFAM" id="SSF54292">
    <property type="entry name" value="2Fe-2S ferredoxin-like"/>
    <property type="match status" value="1"/>
</dbReference>
<dbReference type="NCBIfam" id="TIGR00384">
    <property type="entry name" value="dhsB"/>
    <property type="match status" value="1"/>
</dbReference>
<dbReference type="InterPro" id="IPR025192">
    <property type="entry name" value="Succ_DH/fum_Rdtase_N"/>
</dbReference>
<dbReference type="GO" id="GO:0008177">
    <property type="term" value="F:succinate dehydrogenase (quinone) activity"/>
    <property type="evidence" value="ECO:0007669"/>
    <property type="project" value="UniProtKB-EC"/>
</dbReference>
<evidence type="ECO:0000256" key="4">
    <source>
        <dbReference type="ARBA" id="ARBA00012792"/>
    </source>
</evidence>
<name>A0A455UK91_9GAMM</name>
<sequence length="105" mass="11762">MNTQQISTKQVSVKRYLPDSSAEPFWQQYELPVDDSTSLLDALNHIKEQLDSTLSYRWSCRMAICGSCGVMVNGIPKLGCKTFCVIMTVISASSRYPTSPYSGIW</sequence>
<proteinExistence type="inferred from homology"/>
<dbReference type="EC" id="1.3.5.1" evidence="4"/>
<evidence type="ECO:0000313" key="9">
    <source>
        <dbReference type="Proteomes" id="UP000320231"/>
    </source>
</evidence>
<dbReference type="EMBL" id="AP019514">
    <property type="protein sequence ID" value="BBI64649.1"/>
    <property type="molecule type" value="Genomic_DNA"/>
</dbReference>
<dbReference type="CDD" id="cd00207">
    <property type="entry name" value="fer2"/>
    <property type="match status" value="1"/>
</dbReference>
<dbReference type="InterPro" id="IPR006058">
    <property type="entry name" value="2Fe2S_fd_BS"/>
</dbReference>
<comment type="cofactor">
    <cofactor evidence="6">
        <name>[2Fe-2S] cluster</name>
        <dbReference type="ChEBI" id="CHEBI:190135"/>
    </cofactor>
</comment>
<dbReference type="InterPro" id="IPR050573">
    <property type="entry name" value="SDH/FRD_Iron-Sulfur"/>
</dbReference>
<dbReference type="PANTHER" id="PTHR11921:SF29">
    <property type="entry name" value="SUCCINATE DEHYDROGENASE [UBIQUINONE] IRON-SULFUR SUBUNIT, MITOCHONDRIAL"/>
    <property type="match status" value="1"/>
</dbReference>
<comment type="pathway">
    <text evidence="2">Carbohydrate metabolism; tricarboxylic acid cycle; fumarate from succinate (bacterial route): step 1/1.</text>
</comment>
<evidence type="ECO:0000259" key="7">
    <source>
        <dbReference type="Pfam" id="PF13085"/>
    </source>
</evidence>
<dbReference type="Pfam" id="PF13085">
    <property type="entry name" value="Fer2_3"/>
    <property type="match status" value="1"/>
</dbReference>
<dbReference type="Proteomes" id="UP000320231">
    <property type="component" value="Chromosome"/>
</dbReference>
<dbReference type="InterPro" id="IPR012675">
    <property type="entry name" value="Beta-grasp_dom_sf"/>
</dbReference>
<feature type="domain" description="Succinate dehydogenase/fumarate reductase N-terminal" evidence="7">
    <location>
        <begin position="11"/>
        <end position="84"/>
    </location>
</feature>
<comment type="cofactor">
    <cofactor evidence="1">
        <name>[3Fe-4S] cluster</name>
        <dbReference type="ChEBI" id="CHEBI:21137"/>
    </cofactor>
</comment>
<gene>
    <name evidence="8" type="ORF">HSBAA_59550</name>
</gene>
<dbReference type="KEGG" id="hsr:HSBAA_59550"/>
<organism evidence="8 9">
    <name type="scientific">Vreelandella sulfidaeris</name>
    <dbReference type="NCBI Taxonomy" id="115553"/>
    <lineage>
        <taxon>Bacteria</taxon>
        <taxon>Pseudomonadati</taxon>
        <taxon>Pseudomonadota</taxon>
        <taxon>Gammaproteobacteria</taxon>
        <taxon>Oceanospirillales</taxon>
        <taxon>Halomonadaceae</taxon>
        <taxon>Vreelandella</taxon>
    </lineage>
</organism>
<evidence type="ECO:0000256" key="2">
    <source>
        <dbReference type="ARBA" id="ARBA00004894"/>
    </source>
</evidence>
<dbReference type="PANTHER" id="PTHR11921">
    <property type="entry name" value="SUCCINATE DEHYDROGENASE IRON-SULFUR PROTEIN"/>
    <property type="match status" value="1"/>
</dbReference>
<dbReference type="GO" id="GO:0051537">
    <property type="term" value="F:2 iron, 2 sulfur cluster binding"/>
    <property type="evidence" value="ECO:0007669"/>
    <property type="project" value="InterPro"/>
</dbReference>
<dbReference type="PROSITE" id="PS00197">
    <property type="entry name" value="2FE2S_FER_1"/>
    <property type="match status" value="1"/>
</dbReference>
<dbReference type="InterPro" id="IPR036010">
    <property type="entry name" value="2Fe-2S_ferredoxin-like_sf"/>
</dbReference>
<evidence type="ECO:0000256" key="3">
    <source>
        <dbReference type="ARBA" id="ARBA00009433"/>
    </source>
</evidence>
<dbReference type="GO" id="GO:0006099">
    <property type="term" value="P:tricarboxylic acid cycle"/>
    <property type="evidence" value="ECO:0007669"/>
    <property type="project" value="InterPro"/>
</dbReference>
<evidence type="ECO:0000256" key="5">
    <source>
        <dbReference type="ARBA" id="ARBA00022131"/>
    </source>
</evidence>
<dbReference type="GO" id="GO:0022904">
    <property type="term" value="P:respiratory electron transport chain"/>
    <property type="evidence" value="ECO:0007669"/>
    <property type="project" value="TreeGrafter"/>
</dbReference>
<dbReference type="InterPro" id="IPR001041">
    <property type="entry name" value="2Fe-2S_ferredoxin-type"/>
</dbReference>
<comment type="similarity">
    <text evidence="3">Belongs to the succinate dehydrogenase/fumarate reductase iron-sulfur protein family.</text>
</comment>
<accession>A0A455UK91</accession>
<evidence type="ECO:0000313" key="8">
    <source>
        <dbReference type="EMBL" id="BBI64649.1"/>
    </source>
</evidence>
<dbReference type="GO" id="GO:0009055">
    <property type="term" value="F:electron transfer activity"/>
    <property type="evidence" value="ECO:0007669"/>
    <property type="project" value="InterPro"/>
</dbReference>
<dbReference type="InterPro" id="IPR004489">
    <property type="entry name" value="Succ_DH/fum_Rdtase_Fe-S"/>
</dbReference>